<dbReference type="Pfam" id="PF23544">
    <property type="entry name" value="AtuA_ferredoxin"/>
    <property type="match status" value="1"/>
</dbReference>
<name>A0A9Q8L5K1_PASFU</name>
<gene>
    <name evidence="3" type="ORF">CLAFUR5_00165</name>
</gene>
<keyword evidence="4" id="KW-1185">Reference proteome</keyword>
<sequence>MRPILIGNVSGSTGDRLDGLKSMLSGSTKVDAITGDWLSEYNIGTRALQKASSGAASYEPGFLHSLRLGLSEYKSYPKQLKCVVNAGGGNPKELALRVQQLLSENDIQRTIAHVSGDDILERLESVNIQPLTSVGESFASFREDKGKILSANAYIGATGIQLALEHGADIVIAGRCTDASPVVGLCAWWHGWKSDDHDQLAGSLLAGHLIECGCYVCGGSFAGFQAMGPKHFDLSFPIAEISSDGSAIIQKQPGQNGMVTVDTVRTQFVYELQGTTYLNPDVVGDFTNVRFAQCGNDRVQVSGAKGLPAQATLKLALTAEAGYQAEFYIFVSGLQAKEKVESFKRMSLKMVDASVLKKLEFQVCGAEVYDPNSLNASMTTLRVFAQADDAKSLTRGRFLGPLLSNQLQGFPALTPILDYRTADPKPFVKLFTGLVPATSIVETCHMLAESSKGHEQVFSASKTSKVDRTNAARKIVRASPTSLAVEAYQPIADFGPTKRTAVGDLLYGRSGDKGANVNVGLFFPLAQETEEKWQWLRSWLSTTRLIELMGDDYHPALRIERCEFPLIRAVHFVVYDFLGSGVSSTSSVDALGKGFVEFIRAREVDVPAAFVPSKSML</sequence>
<dbReference type="EMBL" id="CP090163">
    <property type="protein sequence ID" value="UJO11217.1"/>
    <property type="molecule type" value="Genomic_DNA"/>
</dbReference>
<evidence type="ECO:0008006" key="5">
    <source>
        <dbReference type="Google" id="ProtNLM"/>
    </source>
</evidence>
<dbReference type="OrthoDB" id="10265871at2759"/>
<dbReference type="AlphaFoldDB" id="A0A9Q8L5K1"/>
<accession>A0A9Q8L5K1</accession>
<evidence type="ECO:0000259" key="2">
    <source>
        <dbReference type="Pfam" id="PF23544"/>
    </source>
</evidence>
<dbReference type="PANTHER" id="PTHR47585:SF2">
    <property type="entry name" value="DUF1446 DOMAIN PROTEIN (AFU_ORTHOLOGUE AFUA_6G11420)"/>
    <property type="match status" value="1"/>
</dbReference>
<dbReference type="RefSeq" id="XP_047755583.1">
    <property type="nucleotide sequence ID" value="XM_047899313.1"/>
</dbReference>
<dbReference type="Proteomes" id="UP000756132">
    <property type="component" value="Chromosome 1"/>
</dbReference>
<dbReference type="Pfam" id="PF07287">
    <property type="entry name" value="AtuA"/>
    <property type="match status" value="1"/>
</dbReference>
<dbReference type="KEGG" id="ffu:CLAFUR5_00165"/>
<dbReference type="GeneID" id="71980043"/>
<feature type="domain" description="Acyclic terpene utilisation N-terminal" evidence="1">
    <location>
        <begin position="4"/>
        <end position="446"/>
    </location>
</feature>
<reference evidence="3" key="1">
    <citation type="submission" date="2021-12" db="EMBL/GenBank/DDBJ databases">
        <authorList>
            <person name="Zaccaron A."/>
            <person name="Stergiopoulos I."/>
        </authorList>
    </citation>
    <scope>NUCLEOTIDE SEQUENCE</scope>
    <source>
        <strain evidence="3">Race5_Kim</strain>
    </source>
</reference>
<protein>
    <recommendedName>
        <fullName evidence="5">DUF1446-domain-containing protein</fullName>
    </recommendedName>
</protein>
<evidence type="ECO:0000313" key="3">
    <source>
        <dbReference type="EMBL" id="UJO11217.1"/>
    </source>
</evidence>
<feature type="domain" description="AtuA-like ferredoxin-fold" evidence="2">
    <location>
        <begin position="503"/>
        <end position="604"/>
    </location>
</feature>
<dbReference type="InterPro" id="IPR010839">
    <property type="entry name" value="AtuA_N"/>
</dbReference>
<organism evidence="3 4">
    <name type="scientific">Passalora fulva</name>
    <name type="common">Tomato leaf mold</name>
    <name type="synonym">Cladosporium fulvum</name>
    <dbReference type="NCBI Taxonomy" id="5499"/>
    <lineage>
        <taxon>Eukaryota</taxon>
        <taxon>Fungi</taxon>
        <taxon>Dikarya</taxon>
        <taxon>Ascomycota</taxon>
        <taxon>Pezizomycotina</taxon>
        <taxon>Dothideomycetes</taxon>
        <taxon>Dothideomycetidae</taxon>
        <taxon>Mycosphaerellales</taxon>
        <taxon>Mycosphaerellaceae</taxon>
        <taxon>Fulvia</taxon>
    </lineage>
</organism>
<reference evidence="3" key="2">
    <citation type="journal article" date="2022" name="Microb. Genom.">
        <title>A chromosome-scale genome assembly of the tomato pathogen Cladosporium fulvum reveals a compartmentalized genome architecture and the presence of a dispensable chromosome.</title>
        <authorList>
            <person name="Zaccaron A.Z."/>
            <person name="Chen L.H."/>
            <person name="Samaras A."/>
            <person name="Stergiopoulos I."/>
        </authorList>
    </citation>
    <scope>NUCLEOTIDE SEQUENCE</scope>
    <source>
        <strain evidence="3">Race5_Kim</strain>
    </source>
</reference>
<evidence type="ECO:0000313" key="4">
    <source>
        <dbReference type="Proteomes" id="UP000756132"/>
    </source>
</evidence>
<proteinExistence type="predicted"/>
<evidence type="ECO:0000259" key="1">
    <source>
        <dbReference type="Pfam" id="PF07287"/>
    </source>
</evidence>
<dbReference type="InterPro" id="IPR056362">
    <property type="entry name" value="AtuA-like_ferredoxin_dom"/>
</dbReference>
<dbReference type="PANTHER" id="PTHR47585">
    <property type="match status" value="1"/>
</dbReference>